<dbReference type="EMBL" id="JABWDY010037453">
    <property type="protein sequence ID" value="KAF5180412.1"/>
    <property type="molecule type" value="Genomic_DNA"/>
</dbReference>
<feature type="transmembrane region" description="Helical" evidence="9">
    <location>
        <begin position="6"/>
        <end position="22"/>
    </location>
</feature>
<dbReference type="AlphaFoldDB" id="A0A7J6V7N4"/>
<reference evidence="10 11" key="1">
    <citation type="submission" date="2020-06" db="EMBL/GenBank/DDBJ databases">
        <title>Transcriptomic and genomic resources for Thalictrum thalictroides and T. hernandezii: Facilitating candidate gene discovery in an emerging model plant lineage.</title>
        <authorList>
            <person name="Arias T."/>
            <person name="Riano-Pachon D.M."/>
            <person name="Di Stilio V.S."/>
        </authorList>
    </citation>
    <scope>NUCLEOTIDE SEQUENCE [LARGE SCALE GENOMIC DNA]</scope>
    <source>
        <strain evidence="11">cv. WT478/WT964</strain>
        <tissue evidence="10">Leaves</tissue>
    </source>
</reference>
<dbReference type="SUPFAM" id="SSF48264">
    <property type="entry name" value="Cytochrome P450"/>
    <property type="match status" value="2"/>
</dbReference>
<keyword evidence="3 8" id="KW-0349">Heme</keyword>
<dbReference type="PANTHER" id="PTHR47950">
    <property type="entry name" value="CYTOCHROME P450, FAMILY 76, SUBFAMILY C, POLYPEPTIDE 5-RELATED"/>
    <property type="match status" value="1"/>
</dbReference>
<keyword evidence="9" id="KW-0812">Transmembrane</keyword>
<evidence type="ECO:0000313" key="11">
    <source>
        <dbReference type="Proteomes" id="UP000554482"/>
    </source>
</evidence>
<dbReference type="FunFam" id="1.10.630.10:FF:000007">
    <property type="entry name" value="Cytochrome P450 76C4"/>
    <property type="match status" value="1"/>
</dbReference>
<dbReference type="InterPro" id="IPR002401">
    <property type="entry name" value="Cyt_P450_E_grp-I"/>
</dbReference>
<keyword evidence="7" id="KW-0503">Monooxygenase</keyword>
<evidence type="ECO:0000256" key="4">
    <source>
        <dbReference type="ARBA" id="ARBA00022723"/>
    </source>
</evidence>
<keyword evidence="11" id="KW-1185">Reference proteome</keyword>
<evidence type="ECO:0000256" key="2">
    <source>
        <dbReference type="ARBA" id="ARBA00010617"/>
    </source>
</evidence>
<dbReference type="OrthoDB" id="1877779at2759"/>
<sequence length="827" mass="92537">MEQMNLFFLNLLLVLPVFYFVLEYTRRKFSNYPPGPYPLPILGNFLNLHKPGHISLANLAKVHGPLMSLRLGAKLLIVGSNQAAATEILKVNDRVMCGRRIPQTFEAVGKTFDLVSILAANKCNESWKMMRTIFKTELVSAEATENKSVLREEKVKVLIDFLSNNKGNVVNIGEVVFSTSANFVSNLLFSKDFISIQDEGKVGAAKEHIREMERLASCFNLEDYYPIFKGLDVQGLGKKALKCIESLNACWDVIIDERETSIKNGVISKDKDFLDALLANGLNKDQINWIFGEVLITGVDTSSGAVEWAMAELIKNPEAMLKLREELTKELGEGTTVKDSDLPRLPFLNACVKETLRKLKFCSYPPGPYPLPIIGNILHLSSNDTAHVALANLAKIHGPIMSLKLGERLLIVGSSHEVATEILKIHDRVMCGRPVPKTLEVLGENLLTLVGAKSCTENWKILRGIFKTELVASEVINSNATMREEKVKELIDLLMEKVGKVVHIHDLVYTTAANIVSRLLFSQDFINIEDERKKINLVKEVEKLASTPNVADYFPIFSGLDVQGLRRNTLKCRENLYPLWDAVVDGRKESIKSGGDSCKNKDFLDVLLANGFSRNQINWILTEMTITGANTTSAAVEWMMAELIKNPEAMNKLGEELAKEISGNIVRDSDLPRLPYLNACLKESLRLHPTVGLVLRTATETCEVMNYTIPKDSEVWVNQWALGRDPTKWEDPLVFNPSRFLGSNLSYMGNNFEYIPFGSGKRMCPGLPLATRTVPLIVASLVHSFEWYLPDDTSPHELDMEEKLGLILQKSNPLLLIPKLKALEIRI</sequence>
<dbReference type="GO" id="GO:0005506">
    <property type="term" value="F:iron ion binding"/>
    <property type="evidence" value="ECO:0007669"/>
    <property type="project" value="InterPro"/>
</dbReference>
<evidence type="ECO:0000256" key="8">
    <source>
        <dbReference type="PIRSR" id="PIRSR602401-1"/>
    </source>
</evidence>
<evidence type="ECO:0000256" key="6">
    <source>
        <dbReference type="ARBA" id="ARBA00023004"/>
    </source>
</evidence>
<comment type="similarity">
    <text evidence="2">Belongs to the cytochrome P450 family.</text>
</comment>
<keyword evidence="6 8" id="KW-0408">Iron</keyword>
<dbReference type="Proteomes" id="UP000554482">
    <property type="component" value="Unassembled WGS sequence"/>
</dbReference>
<feature type="binding site" description="axial binding residue" evidence="8">
    <location>
        <position position="764"/>
    </location>
    <ligand>
        <name>heme</name>
        <dbReference type="ChEBI" id="CHEBI:30413"/>
    </ligand>
    <ligandPart>
        <name>Fe</name>
        <dbReference type="ChEBI" id="CHEBI:18248"/>
    </ligandPart>
</feature>
<comment type="caution">
    <text evidence="10">The sequence shown here is derived from an EMBL/GenBank/DDBJ whole genome shotgun (WGS) entry which is preliminary data.</text>
</comment>
<keyword evidence="5" id="KW-0560">Oxidoreductase</keyword>
<keyword evidence="9" id="KW-1133">Transmembrane helix</keyword>
<gene>
    <name evidence="10" type="ORF">FRX31_030001</name>
</gene>
<dbReference type="Pfam" id="PF00067">
    <property type="entry name" value="p450"/>
    <property type="match status" value="2"/>
</dbReference>
<dbReference type="PROSITE" id="PS00086">
    <property type="entry name" value="CYTOCHROME_P450"/>
    <property type="match status" value="1"/>
</dbReference>
<dbReference type="InterPro" id="IPR036396">
    <property type="entry name" value="Cyt_P450_sf"/>
</dbReference>
<comment type="cofactor">
    <cofactor evidence="1 8">
        <name>heme</name>
        <dbReference type="ChEBI" id="CHEBI:30413"/>
    </cofactor>
</comment>
<evidence type="ECO:0000313" key="10">
    <source>
        <dbReference type="EMBL" id="KAF5180412.1"/>
    </source>
</evidence>
<accession>A0A7J6V7N4</accession>
<evidence type="ECO:0000256" key="3">
    <source>
        <dbReference type="ARBA" id="ARBA00022617"/>
    </source>
</evidence>
<dbReference type="GO" id="GO:0016705">
    <property type="term" value="F:oxidoreductase activity, acting on paired donors, with incorporation or reduction of molecular oxygen"/>
    <property type="evidence" value="ECO:0007669"/>
    <property type="project" value="InterPro"/>
</dbReference>
<evidence type="ECO:0000256" key="5">
    <source>
        <dbReference type="ARBA" id="ARBA00023002"/>
    </source>
</evidence>
<evidence type="ECO:0000256" key="7">
    <source>
        <dbReference type="ARBA" id="ARBA00023033"/>
    </source>
</evidence>
<dbReference type="PRINTS" id="PR00385">
    <property type="entry name" value="P450"/>
</dbReference>
<dbReference type="PANTHER" id="PTHR47950:SF49">
    <property type="entry name" value="CYTOCHROME P450"/>
    <property type="match status" value="1"/>
</dbReference>
<evidence type="ECO:0000256" key="9">
    <source>
        <dbReference type="SAM" id="Phobius"/>
    </source>
</evidence>
<organism evidence="10 11">
    <name type="scientific">Thalictrum thalictroides</name>
    <name type="common">Rue-anemone</name>
    <name type="synonym">Anemone thalictroides</name>
    <dbReference type="NCBI Taxonomy" id="46969"/>
    <lineage>
        <taxon>Eukaryota</taxon>
        <taxon>Viridiplantae</taxon>
        <taxon>Streptophyta</taxon>
        <taxon>Embryophyta</taxon>
        <taxon>Tracheophyta</taxon>
        <taxon>Spermatophyta</taxon>
        <taxon>Magnoliopsida</taxon>
        <taxon>Ranunculales</taxon>
        <taxon>Ranunculaceae</taxon>
        <taxon>Thalictroideae</taxon>
        <taxon>Thalictrum</taxon>
    </lineage>
</organism>
<dbReference type="InterPro" id="IPR001128">
    <property type="entry name" value="Cyt_P450"/>
</dbReference>
<dbReference type="GO" id="GO:0020037">
    <property type="term" value="F:heme binding"/>
    <property type="evidence" value="ECO:0007669"/>
    <property type="project" value="InterPro"/>
</dbReference>
<dbReference type="GO" id="GO:0044550">
    <property type="term" value="P:secondary metabolite biosynthetic process"/>
    <property type="evidence" value="ECO:0007669"/>
    <property type="project" value="UniProtKB-ARBA"/>
</dbReference>
<protein>
    <submittedName>
        <fullName evidence="10">Cytochrome p450</fullName>
    </submittedName>
</protein>
<dbReference type="InterPro" id="IPR017972">
    <property type="entry name" value="Cyt_P450_CS"/>
</dbReference>
<keyword evidence="9" id="KW-0472">Membrane</keyword>
<proteinExistence type="inferred from homology"/>
<dbReference type="GO" id="GO:0004497">
    <property type="term" value="F:monooxygenase activity"/>
    <property type="evidence" value="ECO:0007669"/>
    <property type="project" value="UniProtKB-KW"/>
</dbReference>
<keyword evidence="4 8" id="KW-0479">Metal-binding</keyword>
<dbReference type="PRINTS" id="PR00463">
    <property type="entry name" value="EP450I"/>
</dbReference>
<evidence type="ECO:0000256" key="1">
    <source>
        <dbReference type="ARBA" id="ARBA00001971"/>
    </source>
</evidence>
<dbReference type="Gene3D" id="1.10.630.10">
    <property type="entry name" value="Cytochrome P450"/>
    <property type="match status" value="2"/>
</dbReference>
<name>A0A7J6V7N4_THATH</name>